<organism evidence="1 2">
    <name type="scientific">Bradyrhizobium brasilense</name>
    <dbReference type="NCBI Taxonomy" id="1419277"/>
    <lineage>
        <taxon>Bacteria</taxon>
        <taxon>Pseudomonadati</taxon>
        <taxon>Pseudomonadota</taxon>
        <taxon>Alphaproteobacteria</taxon>
        <taxon>Hyphomicrobiales</taxon>
        <taxon>Nitrobacteraceae</taxon>
        <taxon>Bradyrhizobium</taxon>
    </lineage>
</organism>
<dbReference type="Proteomes" id="UP001221546">
    <property type="component" value="Chromosome"/>
</dbReference>
<evidence type="ECO:0000313" key="1">
    <source>
        <dbReference type="EMBL" id="WFU68270.1"/>
    </source>
</evidence>
<evidence type="ECO:0000313" key="2">
    <source>
        <dbReference type="Proteomes" id="UP001221546"/>
    </source>
</evidence>
<sequence>MNDVDPLAYFTDALT</sequence>
<gene>
    <name evidence="1" type="ORF">QA636_35285</name>
</gene>
<dbReference type="EMBL" id="CP121646">
    <property type="protein sequence ID" value="WFU68270.1"/>
    <property type="molecule type" value="Genomic_DNA"/>
</dbReference>
<keyword evidence="2" id="KW-1185">Reference proteome</keyword>
<proteinExistence type="predicted"/>
<name>A0ABY8JRC7_9BRAD</name>
<protein>
    <submittedName>
        <fullName evidence="1">Uncharacterized protein</fullName>
    </submittedName>
</protein>
<reference evidence="1 2" key="1">
    <citation type="submission" date="2023-04" db="EMBL/GenBank/DDBJ databases">
        <title>Australian commercial rhizobial inoculants.</title>
        <authorList>
            <person name="Kohlmeier M.G."/>
            <person name="O'Hara G.W."/>
            <person name="Colombi E."/>
            <person name="Ramsay J.P."/>
            <person name="Terpolilli J."/>
        </authorList>
    </citation>
    <scope>NUCLEOTIDE SEQUENCE [LARGE SCALE GENOMIC DNA]</scope>
    <source>
        <strain evidence="1 2">CB627</strain>
    </source>
</reference>
<accession>A0ABY8JRC7</accession>